<feature type="compositionally biased region" description="Low complexity" evidence="1">
    <location>
        <begin position="45"/>
        <end position="55"/>
    </location>
</feature>
<gene>
    <name evidence="2" type="ORF">TB927.1.5010</name>
</gene>
<dbReference type="Proteomes" id="UP000008524">
    <property type="component" value="Chromosome 1"/>
</dbReference>
<dbReference type="PaxDb" id="5691-CAJ16707"/>
<dbReference type="InParanoid" id="Q4GY79"/>
<evidence type="ECO:0000313" key="2">
    <source>
        <dbReference type="EMBL" id="CAJ16707.1"/>
    </source>
</evidence>
<dbReference type="AlphaFoldDB" id="Q4GY79"/>
<evidence type="ECO:0000256" key="1">
    <source>
        <dbReference type="SAM" id="MobiDB-lite"/>
    </source>
</evidence>
<dbReference type="KEGG" id="tbr:TB927.1.5010"/>
<proteinExistence type="predicted"/>
<sequence>MCTSTLTGRVWVQLCCMHTSVGVPSYPIERKRQPVGREVEQECSFRLSRSGSSGSQHPAQRRGVN</sequence>
<protein>
    <submittedName>
        <fullName evidence="2">Uncharacterized protein</fullName>
    </submittedName>
</protein>
<dbReference type="RefSeq" id="XP_001219192.1">
    <property type="nucleotide sequence ID" value="XM_001219191.1"/>
</dbReference>
<keyword evidence="3" id="KW-1185">Reference proteome</keyword>
<evidence type="ECO:0000313" key="3">
    <source>
        <dbReference type="Proteomes" id="UP000008524"/>
    </source>
</evidence>
<reference evidence="2 3" key="1">
    <citation type="journal article" date="2003" name="Nucleic Acids Res.">
        <title>The DNA sequence of chromosome I of an African trypanosome: gene content, chromosome organisation, recombination and polymorphism.</title>
        <authorList>
            <person name="Hall N."/>
            <person name="Berriman M."/>
            <person name="Lennard N.J."/>
            <person name="Harris B.R."/>
            <person name="Hertz-Fowler C."/>
            <person name="Bart-Delabesse E.N."/>
            <person name="Gerrare C.S."/>
            <person name="Atkin R.J."/>
            <person name="Barron A.J."/>
            <person name="Bowman S."/>
            <person name="Bray-Allen S.P."/>
            <person name="Bringaud F."/>
            <person name="Clark L.N."/>
            <person name="Corton C.H."/>
            <person name="Cronin A."/>
            <person name="Davies R."/>
            <person name="Doggett J."/>
            <person name="Fraser A."/>
            <person name="Gruter E."/>
            <person name="Hall S."/>
            <person name="Harper A.D."/>
            <person name="Kay M.P."/>
            <person name="Leech V."/>
            <person name="Mayes R."/>
            <person name="Price C."/>
            <person name="Quail M.A."/>
            <person name="Rabbinowitch E."/>
            <person name="Reitter C."/>
            <person name="Rutherford K."/>
            <person name="Sasse J."/>
            <person name="Sharp S."/>
            <person name="Shownkeen R."/>
            <person name="Macleod A."/>
            <person name="Taylor S."/>
            <person name="Tweedie A."/>
            <person name="Turner C.M.R."/>
            <person name="Tait A."/>
            <person name="Gull K."/>
            <person name="Barrell B."/>
            <person name="Melville S.E."/>
        </authorList>
    </citation>
    <scope>NUCLEOTIDE SEQUENCE [LARGE SCALE GENOMIC DNA]</scope>
    <source>
        <strain evidence="2 3">927/4 GUTat10.1</strain>
    </source>
</reference>
<dbReference type="EMBL" id="AL929603">
    <property type="protein sequence ID" value="CAJ16707.1"/>
    <property type="molecule type" value="Genomic_DNA"/>
</dbReference>
<dbReference type="GeneID" id="4357569"/>
<organism evidence="2 3">
    <name type="scientific">Trypanosoma brucei brucei (strain 927/4 GUTat10.1)</name>
    <dbReference type="NCBI Taxonomy" id="185431"/>
    <lineage>
        <taxon>Eukaryota</taxon>
        <taxon>Discoba</taxon>
        <taxon>Euglenozoa</taxon>
        <taxon>Kinetoplastea</taxon>
        <taxon>Metakinetoplastina</taxon>
        <taxon>Trypanosomatida</taxon>
        <taxon>Trypanosomatidae</taxon>
        <taxon>Trypanosoma</taxon>
    </lineage>
</organism>
<accession>Q4GY79</accession>
<reference evidence="3" key="2">
    <citation type="journal article" date="2005" name="Science">
        <title>The genome of the African trypanosome Trypanosoma brucei.</title>
        <authorList>
            <person name="Berriman M."/>
            <person name="Ghedin E."/>
            <person name="Hertz-Fowler C."/>
            <person name="Blandin G."/>
            <person name="Renauld H."/>
            <person name="Bartholomeu D.C."/>
            <person name="Lennard N.J."/>
            <person name="Caler E."/>
            <person name="Hamlin N.E."/>
            <person name="Haas B."/>
            <person name="Bohme U."/>
            <person name="Hannick L."/>
            <person name="Aslett M.A."/>
            <person name="Shallom J."/>
            <person name="Marcello L."/>
            <person name="Hou L."/>
            <person name="Wickstead B."/>
            <person name="Alsmark U.C."/>
            <person name="Arrowsmith C."/>
            <person name="Atkin R.J."/>
            <person name="Barron A.J."/>
            <person name="Bringaud F."/>
            <person name="Brooks K."/>
            <person name="Carrington M."/>
            <person name="Cherevach I."/>
            <person name="Chillingworth T.J."/>
            <person name="Churcher C."/>
            <person name="Clark L.N."/>
            <person name="Corton C.H."/>
            <person name="Cronin A."/>
            <person name="Davies R.M."/>
            <person name="Doggett J."/>
            <person name="Djikeng A."/>
            <person name="Feldblyum T."/>
            <person name="Field M.C."/>
            <person name="Fraser A."/>
            <person name="Goodhead I."/>
            <person name="Hance Z."/>
            <person name="Harper D."/>
            <person name="Harris B.R."/>
            <person name="Hauser H."/>
            <person name="Hostetler J."/>
            <person name="Ivens A."/>
            <person name="Jagels K."/>
            <person name="Johnson D."/>
            <person name="Johnson J."/>
            <person name="Jones K."/>
            <person name="Kerhornou A.X."/>
            <person name="Koo H."/>
            <person name="Larke N."/>
            <person name="Landfear S."/>
            <person name="Larkin C."/>
            <person name="Leech V."/>
            <person name="Line A."/>
            <person name="Lord A."/>
            <person name="Macleod A."/>
            <person name="Mooney P.J."/>
            <person name="Moule S."/>
            <person name="Martin D.M."/>
            <person name="Morgan G.W."/>
            <person name="Mungall K."/>
            <person name="Norbertczak H."/>
            <person name="Ormond D."/>
            <person name="Pai G."/>
            <person name="Peacock C.S."/>
            <person name="Peterson J."/>
            <person name="Quail M.A."/>
            <person name="Rabbinowitsch E."/>
            <person name="Rajandream M.A."/>
            <person name="Reitter C."/>
            <person name="Salzberg S.L."/>
            <person name="Sanders M."/>
            <person name="Schobel S."/>
            <person name="Sharp S."/>
            <person name="Simmonds M."/>
            <person name="Simpson A.J."/>
            <person name="Tallon L."/>
            <person name="Turner C.M."/>
            <person name="Tait A."/>
            <person name="Tivey A.R."/>
            <person name="Van Aken S."/>
            <person name="Walker D."/>
            <person name="Wanless D."/>
            <person name="Wang S."/>
            <person name="White B."/>
            <person name="White O."/>
            <person name="Whitehead S."/>
            <person name="Woodward J."/>
            <person name="Wortman J."/>
            <person name="Adams M.D."/>
            <person name="Embley T.M."/>
            <person name="Gull K."/>
            <person name="Ullu E."/>
            <person name="Barry J.D."/>
            <person name="Fairlamb A.H."/>
            <person name="Opperdoes F."/>
            <person name="Barrell B.G."/>
            <person name="Donelson J.E."/>
            <person name="Hall N."/>
            <person name="Fraser C.M."/>
            <person name="Melville S.E."/>
            <person name="El-Sayed N.M."/>
        </authorList>
    </citation>
    <scope>NUCLEOTIDE SEQUENCE [LARGE SCALE GENOMIC DNA]</scope>
    <source>
        <strain evidence="3">927/4 GUTat10.1</strain>
    </source>
</reference>
<feature type="region of interest" description="Disordered" evidence="1">
    <location>
        <begin position="45"/>
        <end position="65"/>
    </location>
</feature>
<name>Q4GY79_TRYB2</name>